<organism evidence="1 2">
    <name type="scientific">Podila verticillata NRRL 6337</name>
    <dbReference type="NCBI Taxonomy" id="1069443"/>
    <lineage>
        <taxon>Eukaryota</taxon>
        <taxon>Fungi</taxon>
        <taxon>Fungi incertae sedis</taxon>
        <taxon>Mucoromycota</taxon>
        <taxon>Mortierellomycotina</taxon>
        <taxon>Mortierellomycetes</taxon>
        <taxon>Mortierellales</taxon>
        <taxon>Mortierellaceae</taxon>
        <taxon>Podila</taxon>
    </lineage>
</organism>
<reference evidence="1 2" key="1">
    <citation type="submission" date="2011-02" db="EMBL/GenBank/DDBJ databases">
        <title>The Genome Sequence of Mortierella verticillata NRRL 6337.</title>
        <authorList>
            <consortium name="The Broad Institute Genome Sequencing Platform"/>
            <person name="Russ C."/>
            <person name="Cuomo C."/>
            <person name="Burger G."/>
            <person name="Gray M.W."/>
            <person name="Holland P.W.H."/>
            <person name="King N."/>
            <person name="Lang F.B.F."/>
            <person name="Roger A.J."/>
            <person name="Ruiz-Trillo I."/>
            <person name="Young S.K."/>
            <person name="Zeng Q."/>
            <person name="Gargeya S."/>
            <person name="Alvarado L."/>
            <person name="Berlin A."/>
            <person name="Chapman S.B."/>
            <person name="Chen Z."/>
            <person name="Freedman E."/>
            <person name="Gellesch M."/>
            <person name="Goldberg J."/>
            <person name="Griggs A."/>
            <person name="Gujja S."/>
            <person name="Heilman E."/>
            <person name="Heiman D."/>
            <person name="Howarth C."/>
            <person name="Mehta T."/>
            <person name="Neiman D."/>
            <person name="Pearson M."/>
            <person name="Roberts A."/>
            <person name="Saif S."/>
            <person name="Shea T."/>
            <person name="Shenoy N."/>
            <person name="Sisk P."/>
            <person name="Stolte C."/>
            <person name="Sykes S."/>
            <person name="White J."/>
            <person name="Yandava C."/>
            <person name="Haas B."/>
            <person name="Nusbaum C."/>
            <person name="Birren B."/>
        </authorList>
    </citation>
    <scope>NUCLEOTIDE SEQUENCE [LARGE SCALE GENOMIC DNA]</scope>
    <source>
        <strain evidence="1 2">NRRL 6337</strain>
    </source>
</reference>
<dbReference type="EMBL" id="KN042430">
    <property type="protein sequence ID" value="KFH62837.1"/>
    <property type="molecule type" value="Genomic_DNA"/>
</dbReference>
<dbReference type="AlphaFoldDB" id="A0A086TLL0"/>
<name>A0A086TLL0_9FUNG</name>
<dbReference type="Proteomes" id="UP000243308">
    <property type="component" value="Unassembled WGS sequence"/>
</dbReference>
<keyword evidence="2" id="KW-1185">Reference proteome</keyword>
<protein>
    <submittedName>
        <fullName evidence="1">Uncharacterized protein</fullName>
    </submittedName>
</protein>
<gene>
    <name evidence="1" type="ORF">MVEG_11362</name>
</gene>
<evidence type="ECO:0000313" key="2">
    <source>
        <dbReference type="Proteomes" id="UP000243308"/>
    </source>
</evidence>
<accession>A0A086TLL0</accession>
<proteinExistence type="predicted"/>
<sequence>MTGVSDPMLSCFKPGSKLKLISSEFNIGREDYEAMAYEYSSSKDAWHGYQDMDIHLLEFENVALVKKGDRNMMQAKMNNSELSMVNPSEKT</sequence>
<evidence type="ECO:0000313" key="1">
    <source>
        <dbReference type="EMBL" id="KFH62837.1"/>
    </source>
</evidence>